<dbReference type="AlphaFoldDB" id="F4WWM8"/>
<evidence type="ECO:0000256" key="7">
    <source>
        <dbReference type="ARBA" id="ARBA00023136"/>
    </source>
</evidence>
<keyword evidence="4 10" id="KW-0812">Transmembrane</keyword>
<dbReference type="InterPro" id="IPR004117">
    <property type="entry name" value="7tm6_olfct_rcpt"/>
</dbReference>
<dbReference type="GO" id="GO:0007165">
    <property type="term" value="P:signal transduction"/>
    <property type="evidence" value="ECO:0007669"/>
    <property type="project" value="UniProtKB-KW"/>
</dbReference>
<sequence length="401" mass="46193">LLMDEVQNDWNALDDKKEIEILEKYAYIMNVFTIITTLLLCTSLIVFSFTEFLPILLNIVVPLNESRPCNTHVPMEYFIDPKKYFLLMIIHEIFALTTGGFTMIATGATTLAYAQHVCGMLKIVRFFDRIVSYFTIPFAILITTGVVSMSINLYYMKYLLNQIKLDWNSIEDNSEIRILEKYANENRLLSLILGFVVAFAIFFIIIIELIPVVLDAVTPMNKSRPRKVKIDFEFFIDEEQYFYIYLIYEIITVIIEVFTILATGVLYYAFIRHCCATFKIARYFSVLFAYTNASLNNLNSYVVSLSLSLIFMLSHEISEIVVGIAMVTAHFMLMFLFNFVGQSLIDHSAEIFDAAYNTMWYLAPLSIQKLLLFVMQNSLKANTLTVGHIYVFSLEGFSTVI</sequence>
<keyword evidence="6 10" id="KW-1133">Transmembrane helix</keyword>
<name>F4WWM8_ACREC</name>
<reference evidence="11" key="1">
    <citation type="submission" date="2011-02" db="EMBL/GenBank/DDBJ databases">
        <title>The genome of the leaf-cutting ant Acromyrmex echinatior suggests key adaptations to social evolution and fungus farming.</title>
        <authorList>
            <person name="Nygaard S."/>
            <person name="Zhang G."/>
        </authorList>
    </citation>
    <scope>NUCLEOTIDE SEQUENCE</scope>
</reference>
<feature type="transmembrane region" description="Helical" evidence="10">
    <location>
        <begin position="84"/>
        <end position="114"/>
    </location>
</feature>
<dbReference type="GO" id="GO:0005886">
    <property type="term" value="C:plasma membrane"/>
    <property type="evidence" value="ECO:0007669"/>
    <property type="project" value="UniProtKB-SubCell"/>
</dbReference>
<keyword evidence="5" id="KW-0552">Olfaction</keyword>
<accession>F4WWM8</accession>
<dbReference type="PANTHER" id="PTHR21137:SF35">
    <property type="entry name" value="ODORANT RECEPTOR 19A-RELATED"/>
    <property type="match status" value="1"/>
</dbReference>
<evidence type="ECO:0000256" key="4">
    <source>
        <dbReference type="ARBA" id="ARBA00022692"/>
    </source>
</evidence>
<evidence type="ECO:0000256" key="1">
    <source>
        <dbReference type="ARBA" id="ARBA00004651"/>
    </source>
</evidence>
<dbReference type="Pfam" id="PF02949">
    <property type="entry name" value="7tm_6"/>
    <property type="match status" value="1"/>
</dbReference>
<keyword evidence="8" id="KW-0675">Receptor</keyword>
<gene>
    <name evidence="11" type="ORF">G5I_10345</name>
</gene>
<dbReference type="eggNOG" id="ENOG502TBUG">
    <property type="taxonomic scope" value="Eukaryota"/>
</dbReference>
<dbReference type="GO" id="GO:0005549">
    <property type="term" value="F:odorant binding"/>
    <property type="evidence" value="ECO:0007669"/>
    <property type="project" value="InterPro"/>
</dbReference>
<feature type="transmembrane region" description="Helical" evidence="10">
    <location>
        <begin position="283"/>
        <end position="314"/>
    </location>
</feature>
<evidence type="ECO:0000256" key="2">
    <source>
        <dbReference type="ARBA" id="ARBA00022475"/>
    </source>
</evidence>
<proteinExistence type="predicted"/>
<dbReference type="OrthoDB" id="7547040at2759"/>
<feature type="transmembrane region" description="Helical" evidence="10">
    <location>
        <begin position="188"/>
        <end position="214"/>
    </location>
</feature>
<evidence type="ECO:0000256" key="3">
    <source>
        <dbReference type="ARBA" id="ARBA00022606"/>
    </source>
</evidence>
<evidence type="ECO:0000256" key="10">
    <source>
        <dbReference type="SAM" id="Phobius"/>
    </source>
</evidence>
<protein>
    <submittedName>
        <fullName evidence="11">Uncharacterized protein</fullName>
    </submittedName>
</protein>
<feature type="transmembrane region" description="Helical" evidence="10">
    <location>
        <begin position="25"/>
        <end position="47"/>
    </location>
</feature>
<evidence type="ECO:0000256" key="5">
    <source>
        <dbReference type="ARBA" id="ARBA00022725"/>
    </source>
</evidence>
<dbReference type="GO" id="GO:0004984">
    <property type="term" value="F:olfactory receptor activity"/>
    <property type="evidence" value="ECO:0007669"/>
    <property type="project" value="InterPro"/>
</dbReference>
<dbReference type="PANTHER" id="PTHR21137">
    <property type="entry name" value="ODORANT RECEPTOR"/>
    <property type="match status" value="1"/>
</dbReference>
<evidence type="ECO:0000256" key="6">
    <source>
        <dbReference type="ARBA" id="ARBA00022989"/>
    </source>
</evidence>
<feature type="transmembrane region" description="Helical" evidence="10">
    <location>
        <begin position="320"/>
        <end position="340"/>
    </location>
</feature>
<evidence type="ECO:0000313" key="11">
    <source>
        <dbReference type="EMBL" id="EGI61350.1"/>
    </source>
</evidence>
<dbReference type="InParanoid" id="F4WWM8"/>
<evidence type="ECO:0000256" key="8">
    <source>
        <dbReference type="ARBA" id="ARBA00023170"/>
    </source>
</evidence>
<keyword evidence="3" id="KW-0716">Sensory transduction</keyword>
<keyword evidence="7 10" id="KW-0472">Membrane</keyword>
<evidence type="ECO:0000256" key="9">
    <source>
        <dbReference type="ARBA" id="ARBA00023224"/>
    </source>
</evidence>
<keyword evidence="9" id="KW-0807">Transducer</keyword>
<feature type="transmembrane region" description="Helical" evidence="10">
    <location>
        <begin position="134"/>
        <end position="155"/>
    </location>
</feature>
<comment type="subcellular location">
    <subcellularLocation>
        <location evidence="1">Cell membrane</location>
        <topology evidence="1">Multi-pass membrane protein</topology>
    </subcellularLocation>
</comment>
<feature type="non-terminal residue" evidence="11">
    <location>
        <position position="1"/>
    </location>
</feature>
<keyword evidence="2" id="KW-1003">Cell membrane</keyword>
<dbReference type="EMBL" id="GL888412">
    <property type="protein sequence ID" value="EGI61350.1"/>
    <property type="molecule type" value="Genomic_DNA"/>
</dbReference>
<organism evidence="12">
    <name type="scientific">Acromyrmex echinatior</name>
    <name type="common">Panamanian leafcutter ant</name>
    <name type="synonym">Acromyrmex octospinosus echinatior</name>
    <dbReference type="NCBI Taxonomy" id="103372"/>
    <lineage>
        <taxon>Eukaryota</taxon>
        <taxon>Metazoa</taxon>
        <taxon>Ecdysozoa</taxon>
        <taxon>Arthropoda</taxon>
        <taxon>Hexapoda</taxon>
        <taxon>Insecta</taxon>
        <taxon>Pterygota</taxon>
        <taxon>Neoptera</taxon>
        <taxon>Endopterygota</taxon>
        <taxon>Hymenoptera</taxon>
        <taxon>Apocrita</taxon>
        <taxon>Aculeata</taxon>
        <taxon>Formicoidea</taxon>
        <taxon>Formicidae</taxon>
        <taxon>Myrmicinae</taxon>
        <taxon>Acromyrmex</taxon>
    </lineage>
</organism>
<keyword evidence="12" id="KW-1185">Reference proteome</keyword>
<dbReference type="Proteomes" id="UP000007755">
    <property type="component" value="Unassembled WGS sequence"/>
</dbReference>
<feature type="transmembrane region" description="Helical" evidence="10">
    <location>
        <begin position="242"/>
        <end position="271"/>
    </location>
</feature>
<evidence type="ECO:0000313" key="12">
    <source>
        <dbReference type="Proteomes" id="UP000007755"/>
    </source>
</evidence>